<organism evidence="1">
    <name type="scientific">viral metagenome</name>
    <dbReference type="NCBI Taxonomy" id="1070528"/>
    <lineage>
        <taxon>unclassified sequences</taxon>
        <taxon>metagenomes</taxon>
        <taxon>organismal metagenomes</taxon>
    </lineage>
</organism>
<name>A0A6H2A4M2_9ZZZZ</name>
<reference evidence="1" key="1">
    <citation type="submission" date="2020-03" db="EMBL/GenBank/DDBJ databases">
        <title>The deep terrestrial virosphere.</title>
        <authorList>
            <person name="Holmfeldt K."/>
            <person name="Nilsson E."/>
            <person name="Simone D."/>
            <person name="Lopez-Fernandez M."/>
            <person name="Wu X."/>
            <person name="de Brujin I."/>
            <person name="Lundin D."/>
            <person name="Andersson A."/>
            <person name="Bertilsson S."/>
            <person name="Dopson M."/>
        </authorList>
    </citation>
    <scope>NUCLEOTIDE SEQUENCE</scope>
    <source>
        <strain evidence="1">TM448A05580</strain>
    </source>
</reference>
<gene>
    <name evidence="1" type="ORF">TM448A05580_0002</name>
</gene>
<sequence length="57" mass="6738">MRKEKKYAVVASYEHDGRKRNDVISRHATYELAEQAIKRGPYKTFRGIREIDGDRIN</sequence>
<proteinExistence type="predicted"/>
<evidence type="ECO:0000313" key="1">
    <source>
        <dbReference type="EMBL" id="QJA54718.1"/>
    </source>
</evidence>
<accession>A0A6H2A4M2</accession>
<dbReference type="EMBL" id="MT144532">
    <property type="protein sequence ID" value="QJA54718.1"/>
    <property type="molecule type" value="Genomic_DNA"/>
</dbReference>
<protein>
    <submittedName>
        <fullName evidence="1">Uncharacterized protein</fullName>
    </submittedName>
</protein>
<dbReference type="AlphaFoldDB" id="A0A6H2A4M2"/>